<dbReference type="PIRSF" id="PIRSF038945">
    <property type="entry name" value="Thr_synthase"/>
    <property type="match status" value="1"/>
</dbReference>
<dbReference type="GO" id="GO:0009097">
    <property type="term" value="P:isoleucine biosynthetic process"/>
    <property type="evidence" value="ECO:0007669"/>
    <property type="project" value="TreeGrafter"/>
</dbReference>
<gene>
    <name evidence="12" type="ORF">AKJ41_00440</name>
</gene>
<dbReference type="PATRIC" id="fig|1698271.3.peg.608"/>
<evidence type="ECO:0000259" key="11">
    <source>
        <dbReference type="Pfam" id="PF00291"/>
    </source>
</evidence>
<dbReference type="NCBIfam" id="TIGR00260">
    <property type="entry name" value="thrC"/>
    <property type="match status" value="1"/>
</dbReference>
<dbReference type="InterPro" id="IPR036052">
    <property type="entry name" value="TrpB-like_PALP_sf"/>
</dbReference>
<evidence type="ECO:0000256" key="10">
    <source>
        <dbReference type="PIRSR" id="PIRSR038945-2"/>
    </source>
</evidence>
<dbReference type="GO" id="GO:0006565">
    <property type="term" value="P:L-serine catabolic process"/>
    <property type="evidence" value="ECO:0007669"/>
    <property type="project" value="TreeGrafter"/>
</dbReference>
<comment type="cofactor">
    <cofactor evidence="1 8 9">
        <name>pyridoxal 5'-phosphate</name>
        <dbReference type="ChEBI" id="CHEBI:597326"/>
    </cofactor>
</comment>
<keyword evidence="8" id="KW-0791">Threonine biosynthesis</keyword>
<evidence type="ECO:0000313" key="12">
    <source>
        <dbReference type="EMBL" id="KXB01733.1"/>
    </source>
</evidence>
<dbReference type="GO" id="GO:0009088">
    <property type="term" value="P:threonine biosynthetic process"/>
    <property type="evidence" value="ECO:0007669"/>
    <property type="project" value="UniProtKB-UniRule"/>
</dbReference>
<comment type="caution">
    <text evidence="12">The sequence shown here is derived from an EMBL/GenBank/DDBJ whole genome shotgun (WGS) entry which is preliminary data.</text>
</comment>
<proteinExistence type="inferred from homology"/>
<feature type="modified residue" description="N6-(pyridoxal phosphate)lysine" evidence="10">
    <location>
        <position position="110"/>
    </location>
</feature>
<dbReference type="AlphaFoldDB" id="A0A133V5L9"/>
<feature type="binding site" evidence="9">
    <location>
        <position position="375"/>
    </location>
    <ligand>
        <name>pyridoxal 5'-phosphate</name>
        <dbReference type="ChEBI" id="CHEBI:597326"/>
    </ligand>
</feature>
<dbReference type="GO" id="GO:0004794">
    <property type="term" value="F:threonine deaminase activity"/>
    <property type="evidence" value="ECO:0007669"/>
    <property type="project" value="TreeGrafter"/>
</dbReference>
<dbReference type="Gene3D" id="3.40.50.1100">
    <property type="match status" value="2"/>
</dbReference>
<dbReference type="Proteomes" id="UP000070344">
    <property type="component" value="Unassembled WGS sequence"/>
</dbReference>
<keyword evidence="13" id="KW-1185">Reference proteome</keyword>
<dbReference type="PANTHER" id="PTHR48078">
    <property type="entry name" value="THREONINE DEHYDRATASE, MITOCHONDRIAL-RELATED"/>
    <property type="match status" value="1"/>
</dbReference>
<evidence type="ECO:0000256" key="9">
    <source>
        <dbReference type="PIRSR" id="PIRSR038945-1"/>
    </source>
</evidence>
<dbReference type="UniPathway" id="UPA00050">
    <property type="reaction ID" value="UER00065"/>
</dbReference>
<dbReference type="EC" id="4.2.3.1" evidence="7 8"/>
<evidence type="ECO:0000256" key="8">
    <source>
        <dbReference type="PIRNR" id="PIRNR038945"/>
    </source>
</evidence>
<dbReference type="InterPro" id="IPR050147">
    <property type="entry name" value="Ser/Thr_Dehydratase"/>
</dbReference>
<dbReference type="PANTHER" id="PTHR48078:SF6">
    <property type="entry name" value="L-THREONINE DEHYDRATASE CATABOLIC TDCB"/>
    <property type="match status" value="1"/>
</dbReference>
<comment type="pathway">
    <text evidence="8">Amino-acid biosynthesis; L-threonine biosynthesis; L-threonine from L-aspartate: step 5/5.</text>
</comment>
<protein>
    <recommendedName>
        <fullName evidence="3 7">Threonine synthase</fullName>
        <ecNumber evidence="7 8">4.2.3.1</ecNumber>
    </recommendedName>
</protein>
<keyword evidence="5 8" id="KW-0456">Lyase</keyword>
<name>A0A133V5L9_9EURY</name>
<evidence type="ECO:0000256" key="3">
    <source>
        <dbReference type="ARBA" id="ARBA00018679"/>
    </source>
</evidence>
<accession>A0A133V5L9</accession>
<keyword evidence="4 8" id="KW-0663">Pyridoxal phosphate</keyword>
<evidence type="ECO:0000256" key="6">
    <source>
        <dbReference type="ARBA" id="ARBA00049144"/>
    </source>
</evidence>
<comment type="catalytic activity">
    <reaction evidence="6 8">
        <text>O-phospho-L-homoserine + H2O = L-threonine + phosphate</text>
        <dbReference type="Rhea" id="RHEA:10840"/>
        <dbReference type="ChEBI" id="CHEBI:15377"/>
        <dbReference type="ChEBI" id="CHEBI:43474"/>
        <dbReference type="ChEBI" id="CHEBI:57590"/>
        <dbReference type="ChEBI" id="CHEBI:57926"/>
        <dbReference type="EC" id="4.2.3.1"/>
    </reaction>
</comment>
<dbReference type="InterPro" id="IPR001926">
    <property type="entry name" value="TrpB-like_PALP"/>
</dbReference>
<keyword evidence="8" id="KW-0028">Amino-acid biosynthesis</keyword>
<reference evidence="12 13" key="1">
    <citation type="journal article" date="2016" name="Sci. Rep.">
        <title>Metabolic traits of an uncultured archaeal lineage -MSBL1- from brine pools of the Red Sea.</title>
        <authorList>
            <person name="Mwirichia R."/>
            <person name="Alam I."/>
            <person name="Rashid M."/>
            <person name="Vinu M."/>
            <person name="Ba-Alawi W."/>
            <person name="Anthony Kamau A."/>
            <person name="Kamanda Ngugi D."/>
            <person name="Goker M."/>
            <person name="Klenk H.P."/>
            <person name="Bajic V."/>
            <person name="Stingl U."/>
        </authorList>
    </citation>
    <scope>NUCLEOTIDE SEQUENCE [LARGE SCALE GENOMIC DNA]</scope>
    <source>
        <strain evidence="12">SCGC-AAA259O05</strain>
    </source>
</reference>
<dbReference type="SUPFAM" id="SSF53686">
    <property type="entry name" value="Tryptophan synthase beta subunit-like PLP-dependent enzymes"/>
    <property type="match status" value="1"/>
</dbReference>
<dbReference type="GO" id="GO:0006567">
    <property type="term" value="P:L-threonine catabolic process"/>
    <property type="evidence" value="ECO:0007669"/>
    <property type="project" value="TreeGrafter"/>
</dbReference>
<dbReference type="CDD" id="cd01563">
    <property type="entry name" value="Thr-synth_1"/>
    <property type="match status" value="1"/>
</dbReference>
<dbReference type="GO" id="GO:0003941">
    <property type="term" value="F:L-serine ammonia-lyase activity"/>
    <property type="evidence" value="ECO:0007669"/>
    <property type="project" value="TreeGrafter"/>
</dbReference>
<dbReference type="GO" id="GO:0004795">
    <property type="term" value="F:threonine synthase activity"/>
    <property type="evidence" value="ECO:0007669"/>
    <property type="project" value="UniProtKB-UniRule"/>
</dbReference>
<comment type="function">
    <text evidence="8">Catalyzes the gamma-elimination of phosphate from L-phosphohomoserine and the beta-addition of water to produce L-threonine.</text>
</comment>
<feature type="binding site" evidence="9">
    <location>
        <position position="136"/>
    </location>
    <ligand>
        <name>pyridoxal 5'-phosphate</name>
        <dbReference type="ChEBI" id="CHEBI:597326"/>
    </ligand>
</feature>
<organism evidence="12 13">
    <name type="scientific">candidate division MSBL1 archaeon SCGC-AAA259O05</name>
    <dbReference type="NCBI Taxonomy" id="1698271"/>
    <lineage>
        <taxon>Archaea</taxon>
        <taxon>Methanobacteriati</taxon>
        <taxon>Methanobacteriota</taxon>
        <taxon>candidate division MSBL1</taxon>
    </lineage>
</organism>
<dbReference type="Pfam" id="PF00291">
    <property type="entry name" value="PALP"/>
    <property type="match status" value="1"/>
</dbReference>
<evidence type="ECO:0000256" key="4">
    <source>
        <dbReference type="ARBA" id="ARBA00022898"/>
    </source>
</evidence>
<evidence type="ECO:0000256" key="5">
    <source>
        <dbReference type="ARBA" id="ARBA00023239"/>
    </source>
</evidence>
<comment type="similarity">
    <text evidence="2 8">Belongs to the threonine synthase family.</text>
</comment>
<sequence length="417" mass="44319">MSHATGLKCRECGEEYPKEPLHACRRCFAPLETVYDYEEIAEAVSRDSIGGGPNSLWRYREFLPVEDPDSAVDIGAGFTPLLDAGVLAERLGLQDLHVKNDSVNPSFSFKDRPASVAITKALEFDAPAVGCASTGNLSGAVASHAAKAELPSFILVPEGLELSKITQTVTYGSEVIEVEGTYDDANRLATEVAASSNIALANVDVRPFYVEGSKTLAFEVCEQLGWRAPDHIIVPVASGALLHAVWRGLKELEKVGLIDGFDTKITAAQAGGCAPITEALLSGEEIKPVEKPDTIAKSLAIGDPADGHYAMEAIRNTGGTGRAPGDDEILEGIKLLASTEGIYTEPAGGTVVATLKTLVEDGKIDEDEETVLLVTGNGLKTQKTISKTLSDTHRVEASLEKFKNLINRIGATGIEWS</sequence>
<dbReference type="EMBL" id="LHXV01000003">
    <property type="protein sequence ID" value="KXB01733.1"/>
    <property type="molecule type" value="Genomic_DNA"/>
</dbReference>
<evidence type="ECO:0000313" key="13">
    <source>
        <dbReference type="Proteomes" id="UP000070344"/>
    </source>
</evidence>
<dbReference type="InterPro" id="IPR004450">
    <property type="entry name" value="Thr_synthase-like"/>
</dbReference>
<evidence type="ECO:0000256" key="7">
    <source>
        <dbReference type="NCBIfam" id="TIGR00260"/>
    </source>
</evidence>
<evidence type="ECO:0000256" key="1">
    <source>
        <dbReference type="ARBA" id="ARBA00001933"/>
    </source>
</evidence>
<feature type="domain" description="Tryptophan synthase beta chain-like PALP" evidence="11">
    <location>
        <begin position="75"/>
        <end position="376"/>
    </location>
</feature>
<dbReference type="InterPro" id="IPR026260">
    <property type="entry name" value="Thr_Synthase_bac/arc"/>
</dbReference>
<evidence type="ECO:0000256" key="2">
    <source>
        <dbReference type="ARBA" id="ARBA00005517"/>
    </source>
</evidence>